<dbReference type="CDD" id="cd12913">
    <property type="entry name" value="PDC1_MCP_like"/>
    <property type="match status" value="1"/>
</dbReference>
<comment type="caution">
    <text evidence="1">The sequence shown here is derived from an EMBL/GenBank/DDBJ whole genome shotgun (WGS) entry which is preliminary data.</text>
</comment>
<dbReference type="Gene3D" id="3.30.450.20">
    <property type="entry name" value="PAS domain"/>
    <property type="match status" value="1"/>
</dbReference>
<keyword evidence="2" id="KW-1185">Reference proteome</keyword>
<organism evidence="1 2">
    <name type="scientific">Brevibacterium daeguense</name>
    <dbReference type="NCBI Taxonomy" id="909936"/>
    <lineage>
        <taxon>Bacteria</taxon>
        <taxon>Bacillati</taxon>
        <taxon>Actinomycetota</taxon>
        <taxon>Actinomycetes</taxon>
        <taxon>Micrococcales</taxon>
        <taxon>Brevibacteriaceae</taxon>
        <taxon>Brevibacterium</taxon>
    </lineage>
</organism>
<sequence length="235" mass="26044">MTRSEAVEASQVIAAWLDSLFERLEALGDALTAELAECFAGEPPYEVSRKARSQLEVRVGEFLKENPHLDGAGLIFQLALLKPSKAKLEWWVRDGDSYSRQDFILDPDSERFYDYEYLEWFRGGFNSEVRTIAGPYIDHLGIDDYVVTMTVPAYVAGEKVGVAGMDMLMRDVESTLLRMLAPLGQGAAVLSRHNQVLVGTSGEFSSGVRVSAVPEGYGRIPIKADQLGLSLLYRT</sequence>
<dbReference type="EMBL" id="BAABAZ010000006">
    <property type="protein sequence ID" value="GAA4284208.1"/>
    <property type="molecule type" value="Genomic_DNA"/>
</dbReference>
<dbReference type="Proteomes" id="UP001501586">
    <property type="component" value="Unassembled WGS sequence"/>
</dbReference>
<evidence type="ECO:0000313" key="2">
    <source>
        <dbReference type="Proteomes" id="UP001501586"/>
    </source>
</evidence>
<dbReference type="RefSeq" id="WP_236866434.1">
    <property type="nucleotide sequence ID" value="NZ_BAABAZ010000006.1"/>
</dbReference>
<gene>
    <name evidence="1" type="ORF">GCM10022261_17390</name>
</gene>
<proteinExistence type="predicted"/>
<accession>A0ABP8EJT6</accession>
<protein>
    <recommendedName>
        <fullName evidence="3">Cache domain-containing protein</fullName>
    </recommendedName>
</protein>
<reference evidence="2" key="1">
    <citation type="journal article" date="2019" name="Int. J. Syst. Evol. Microbiol.">
        <title>The Global Catalogue of Microorganisms (GCM) 10K type strain sequencing project: providing services to taxonomists for standard genome sequencing and annotation.</title>
        <authorList>
            <consortium name="The Broad Institute Genomics Platform"/>
            <consortium name="The Broad Institute Genome Sequencing Center for Infectious Disease"/>
            <person name="Wu L."/>
            <person name="Ma J."/>
        </authorList>
    </citation>
    <scope>NUCLEOTIDE SEQUENCE [LARGE SCALE GENOMIC DNA]</scope>
    <source>
        <strain evidence="2">JCM 17458</strain>
    </source>
</reference>
<dbReference type="Pfam" id="PF22673">
    <property type="entry name" value="MCP-like_PDC_1"/>
    <property type="match status" value="1"/>
</dbReference>
<evidence type="ECO:0008006" key="3">
    <source>
        <dbReference type="Google" id="ProtNLM"/>
    </source>
</evidence>
<evidence type="ECO:0000313" key="1">
    <source>
        <dbReference type="EMBL" id="GAA4284208.1"/>
    </source>
</evidence>
<name>A0ABP8EJT6_9MICO</name>